<dbReference type="RefSeq" id="WP_159752053.1">
    <property type="nucleotide sequence ID" value="NZ_CASZNZ010000145.1"/>
</dbReference>
<keyword evidence="5" id="KW-0472">Membrane</keyword>
<evidence type="ECO:0000256" key="1">
    <source>
        <dbReference type="ARBA" id="ARBA00004370"/>
    </source>
</evidence>
<dbReference type="Gene3D" id="3.40.50.300">
    <property type="entry name" value="P-loop containing nucleotide triphosphate hydrolases"/>
    <property type="match status" value="1"/>
</dbReference>
<evidence type="ECO:0000256" key="6">
    <source>
        <dbReference type="SAM" id="Coils"/>
    </source>
</evidence>
<keyword evidence="4" id="KW-0342">GTP-binding</keyword>
<evidence type="ECO:0000313" key="9">
    <source>
        <dbReference type="Proteomes" id="UP000460412"/>
    </source>
</evidence>
<keyword evidence="3" id="KW-0378">Hydrolase</keyword>
<keyword evidence="6" id="KW-0175">Coiled coil</keyword>
<evidence type="ECO:0000313" key="8">
    <source>
        <dbReference type="EMBL" id="MXP77021.1"/>
    </source>
</evidence>
<evidence type="ECO:0000256" key="2">
    <source>
        <dbReference type="ARBA" id="ARBA00022741"/>
    </source>
</evidence>
<dbReference type="Proteomes" id="UP000460412">
    <property type="component" value="Unassembled WGS sequence"/>
</dbReference>
<protein>
    <recommendedName>
        <fullName evidence="7">Dynamin N-terminal domain-containing protein</fullName>
    </recommendedName>
</protein>
<name>A0A7X3SK48_9FIRM</name>
<dbReference type="GO" id="GO:0003924">
    <property type="term" value="F:GTPase activity"/>
    <property type="evidence" value="ECO:0007669"/>
    <property type="project" value="InterPro"/>
</dbReference>
<evidence type="ECO:0000256" key="5">
    <source>
        <dbReference type="ARBA" id="ARBA00023136"/>
    </source>
</evidence>
<keyword evidence="2" id="KW-0547">Nucleotide-binding</keyword>
<keyword evidence="9" id="KW-1185">Reference proteome</keyword>
<dbReference type="InterPro" id="IPR027417">
    <property type="entry name" value="P-loop_NTPase"/>
</dbReference>
<proteinExistence type="predicted"/>
<evidence type="ECO:0000259" key="7">
    <source>
        <dbReference type="Pfam" id="PF00350"/>
    </source>
</evidence>
<dbReference type="GO" id="GO:0005525">
    <property type="term" value="F:GTP binding"/>
    <property type="evidence" value="ECO:0007669"/>
    <property type="project" value="UniProtKB-KW"/>
</dbReference>
<dbReference type="InterPro" id="IPR045063">
    <property type="entry name" value="Dynamin_N"/>
</dbReference>
<comment type="subcellular location">
    <subcellularLocation>
        <location evidence="1">Membrane</location>
    </subcellularLocation>
</comment>
<gene>
    <name evidence="8" type="ORF">GN277_17035</name>
</gene>
<reference evidence="8 9" key="1">
    <citation type="submission" date="2019-12" db="EMBL/GenBank/DDBJ databases">
        <title>Sporaefaciens musculi gen. nov., sp. nov., a novel bacterium isolated from the caecum of an obese mouse.</title>
        <authorList>
            <person name="Rasmussen T.S."/>
            <person name="Streidl T."/>
            <person name="Hitch T.C.A."/>
            <person name="Wortmann E."/>
            <person name="Deptula P."/>
            <person name="Hansen M."/>
            <person name="Nielsen D.S."/>
            <person name="Clavel T."/>
            <person name="Vogensen F.K."/>
        </authorList>
    </citation>
    <scope>NUCLEOTIDE SEQUENCE [LARGE SCALE GENOMIC DNA]</scope>
    <source>
        <strain evidence="8 9">WCA-9-b2</strain>
    </source>
</reference>
<sequence length="487" mass="56613">MEKFQFKDESLQRTYENRVKELKDLADSPVNNPAYLWDETVQRYAAAMERTKKLLQVEGISSYITAGMMKNLDTFLKKCSDAEFHIALVGAIKAGKSTLINALLGYEYASTKVTPETAALTKFKKSDDNYVKVLLYTKEEWDSLWKSAVEGNADIFLEEYKTLNADEEKNNWLGISPRKVTCNTQEELVKEITRWTSSKSPVHYFVKEVEVGLKDFELPKGVVLVDTPGLDDIVEYRSDITRDYIDRANAVLVCVKSDALTGQEMHTIYSVFSNVRYNPEKVFVIATQLDTLNRPLENWQAQRLEWIKHLKRKGAFGNEQLAERNLIPVSAYLYTLLKEYNTYAQDDQSDKMFDLKSILFKLRVCDLHANYQMLCDFTQIETLKRKINNDIVVRYKKLLTEDVTNSYLICKEEIQNSMRKIKKEQEDIIKTSQGGIEEIRKKQKEFTQKYEETKDDKRELESMINRLQTITQKRADELERAIKALGR</sequence>
<accession>A0A7X3SK48</accession>
<feature type="coiled-coil region" evidence="6">
    <location>
        <begin position="436"/>
        <end position="470"/>
    </location>
</feature>
<dbReference type="PANTHER" id="PTHR10465">
    <property type="entry name" value="TRANSMEMBRANE GTPASE FZO1"/>
    <property type="match status" value="1"/>
</dbReference>
<dbReference type="InterPro" id="IPR027094">
    <property type="entry name" value="Mitofusin_fam"/>
</dbReference>
<dbReference type="PANTHER" id="PTHR10465:SF0">
    <property type="entry name" value="SARCALUMENIN"/>
    <property type="match status" value="1"/>
</dbReference>
<comment type="caution">
    <text evidence="8">The sequence shown here is derived from an EMBL/GenBank/DDBJ whole genome shotgun (WGS) entry which is preliminary data.</text>
</comment>
<evidence type="ECO:0000256" key="3">
    <source>
        <dbReference type="ARBA" id="ARBA00022801"/>
    </source>
</evidence>
<organism evidence="8 9">
    <name type="scientific">Sporofaciens musculi</name>
    <dbReference type="NCBI Taxonomy" id="2681861"/>
    <lineage>
        <taxon>Bacteria</taxon>
        <taxon>Bacillati</taxon>
        <taxon>Bacillota</taxon>
        <taxon>Clostridia</taxon>
        <taxon>Lachnospirales</taxon>
        <taxon>Lachnospiraceae</taxon>
        <taxon>Sporofaciens</taxon>
    </lineage>
</organism>
<dbReference type="SUPFAM" id="SSF52540">
    <property type="entry name" value="P-loop containing nucleoside triphosphate hydrolases"/>
    <property type="match status" value="1"/>
</dbReference>
<dbReference type="GO" id="GO:0016020">
    <property type="term" value="C:membrane"/>
    <property type="evidence" value="ECO:0007669"/>
    <property type="project" value="UniProtKB-SubCell"/>
</dbReference>
<dbReference type="EMBL" id="WUQX01000001">
    <property type="protein sequence ID" value="MXP77021.1"/>
    <property type="molecule type" value="Genomic_DNA"/>
</dbReference>
<dbReference type="AlphaFoldDB" id="A0A7X3SK48"/>
<dbReference type="Pfam" id="PF00350">
    <property type="entry name" value="Dynamin_N"/>
    <property type="match status" value="1"/>
</dbReference>
<evidence type="ECO:0000256" key="4">
    <source>
        <dbReference type="ARBA" id="ARBA00023134"/>
    </source>
</evidence>
<feature type="domain" description="Dynamin N-terminal" evidence="7">
    <location>
        <begin position="86"/>
        <end position="288"/>
    </location>
</feature>